<dbReference type="InterPro" id="IPR035969">
    <property type="entry name" value="Rab-GAP_TBC_sf"/>
</dbReference>
<evidence type="ECO:0000313" key="3">
    <source>
        <dbReference type="RefSeq" id="XP_032125105.1"/>
    </source>
</evidence>
<protein>
    <submittedName>
        <fullName evidence="3">TBC1 domain family member 25-like</fullName>
    </submittedName>
</protein>
<dbReference type="AlphaFoldDB" id="A0A6J3H549"/>
<gene>
    <name evidence="3" type="primary">LOC116543556</name>
</gene>
<feature type="compositionally biased region" description="Low complexity" evidence="1">
    <location>
        <begin position="19"/>
        <end position="41"/>
    </location>
</feature>
<dbReference type="GeneID" id="116543556"/>
<keyword evidence="2" id="KW-1185">Reference proteome</keyword>
<accession>A0A6J3H549</accession>
<name>A0A6J3H549_SAPAP</name>
<feature type="region of interest" description="Disordered" evidence="1">
    <location>
        <begin position="1"/>
        <end position="61"/>
    </location>
</feature>
<evidence type="ECO:0000313" key="2">
    <source>
        <dbReference type="Proteomes" id="UP000504640"/>
    </source>
</evidence>
<sequence>MGFRRNPLVQLPHPAALMSSKSLSKPLPNSPNPLLSSFSHPDSPPSSSPPSTQEASAAGNMAVGSPLVQEVGSQKDPGKSPQESGQGNPFMLFLCLAILLEHHDHILLNGLDDNELATCLDSFVPKHHLGHVLCCAGALFADYLQSEVRDSEEGLRLQPHRDQAHHQPHQISILCHEGQHMRTPLPACHP</sequence>
<organism evidence="2 3">
    <name type="scientific">Sapajus apella</name>
    <name type="common">Brown-capped capuchin</name>
    <name type="synonym">Cebus apella</name>
    <dbReference type="NCBI Taxonomy" id="9515"/>
    <lineage>
        <taxon>Eukaryota</taxon>
        <taxon>Metazoa</taxon>
        <taxon>Chordata</taxon>
        <taxon>Craniata</taxon>
        <taxon>Vertebrata</taxon>
        <taxon>Euteleostomi</taxon>
        <taxon>Mammalia</taxon>
        <taxon>Eutheria</taxon>
        <taxon>Euarchontoglires</taxon>
        <taxon>Primates</taxon>
        <taxon>Haplorrhini</taxon>
        <taxon>Platyrrhini</taxon>
        <taxon>Cebidae</taxon>
        <taxon>Cebinae</taxon>
        <taxon>Sapajus</taxon>
    </lineage>
</organism>
<dbReference type="Proteomes" id="UP000504640">
    <property type="component" value="Unplaced"/>
</dbReference>
<evidence type="ECO:0000256" key="1">
    <source>
        <dbReference type="SAM" id="MobiDB-lite"/>
    </source>
</evidence>
<dbReference type="RefSeq" id="XP_032125105.1">
    <property type="nucleotide sequence ID" value="XM_032269214.1"/>
</dbReference>
<proteinExistence type="predicted"/>
<reference evidence="3" key="1">
    <citation type="submission" date="2025-08" db="UniProtKB">
        <authorList>
            <consortium name="RefSeq"/>
        </authorList>
    </citation>
    <scope>IDENTIFICATION</scope>
    <source>
        <tissue evidence="3">Blood</tissue>
    </source>
</reference>
<dbReference type="SUPFAM" id="SSF47923">
    <property type="entry name" value="Ypt/Rab-GAP domain of gyp1p"/>
    <property type="match status" value="1"/>
</dbReference>